<dbReference type="AlphaFoldDB" id="A0A8A4ZFX4"/>
<dbReference type="Proteomes" id="UP000663937">
    <property type="component" value="Chromosome"/>
</dbReference>
<protein>
    <submittedName>
        <fullName evidence="1">Uncharacterized protein</fullName>
    </submittedName>
</protein>
<accession>A0A8A4ZFX4</accession>
<keyword evidence="2" id="KW-1185">Reference proteome</keyword>
<organism evidence="1 2">
    <name type="scientific">Pengzhenrongella sicca</name>
    <dbReference type="NCBI Taxonomy" id="2819238"/>
    <lineage>
        <taxon>Bacteria</taxon>
        <taxon>Bacillati</taxon>
        <taxon>Actinomycetota</taxon>
        <taxon>Actinomycetes</taxon>
        <taxon>Micrococcales</taxon>
        <taxon>Pengzhenrongella</taxon>
    </lineage>
</organism>
<proteinExistence type="predicted"/>
<name>A0A8A4ZFX4_9MICO</name>
<gene>
    <name evidence="1" type="ORF">J4E96_14510</name>
</gene>
<dbReference type="EMBL" id="CP071868">
    <property type="protein sequence ID" value="QTE28568.1"/>
    <property type="molecule type" value="Genomic_DNA"/>
</dbReference>
<dbReference type="KEGG" id="psic:J4E96_14510"/>
<evidence type="ECO:0000313" key="1">
    <source>
        <dbReference type="EMBL" id="QTE28568.1"/>
    </source>
</evidence>
<sequence length="83" mass="9269">MPTPGLTFSDDLQSHAAVVEYHRASFLRDKIHADRVAIRTQYSDGFSSREREAALEATRVSMNDAECAFNEAVAEVRRQGLAQ</sequence>
<reference evidence="1" key="1">
    <citation type="submission" date="2021-03" db="EMBL/GenBank/DDBJ databases">
        <title>Pengzhenrongella sicca gen. nov., sp. nov., a new member of suborder Micrococcineae isolated from High-Arctic tundra soil.</title>
        <authorList>
            <person name="Peng F."/>
        </authorList>
    </citation>
    <scope>NUCLEOTIDE SEQUENCE</scope>
    <source>
        <strain evidence="1">LRZ-2</strain>
    </source>
</reference>
<evidence type="ECO:0000313" key="2">
    <source>
        <dbReference type="Proteomes" id="UP000663937"/>
    </source>
</evidence>
<dbReference type="RefSeq" id="WP_227422804.1">
    <property type="nucleotide sequence ID" value="NZ_CP071868.1"/>
</dbReference>